<reference evidence="1 2" key="1">
    <citation type="journal article" date="2020" name="Front. Microbiol.">
        <title>Phenotypic and Genetic Characterization of the Cheese Ripening Yeast Geotrichum candidum.</title>
        <authorList>
            <person name="Perkins V."/>
            <person name="Vignola S."/>
            <person name="Lessard M.H."/>
            <person name="Plante P.L."/>
            <person name="Corbeil J."/>
            <person name="Dugat-Bony E."/>
            <person name="Frenette M."/>
            <person name="Labrie S."/>
        </authorList>
    </citation>
    <scope>NUCLEOTIDE SEQUENCE [LARGE SCALE GENOMIC DNA]</scope>
    <source>
        <strain evidence="1 2">LMA-1147</strain>
    </source>
</reference>
<protein>
    <submittedName>
        <fullName evidence="1">Uncharacterized protein</fullName>
    </submittedName>
</protein>
<evidence type="ECO:0000313" key="1">
    <source>
        <dbReference type="EMBL" id="KAF5101918.1"/>
    </source>
</evidence>
<keyword evidence="2" id="KW-1185">Reference proteome</keyword>
<comment type="caution">
    <text evidence="1">The sequence shown here is derived from an EMBL/GenBank/DDBJ whole genome shotgun (WGS) entry which is preliminary data.</text>
</comment>
<dbReference type="Proteomes" id="UP000744676">
    <property type="component" value="Unassembled WGS sequence"/>
</dbReference>
<accession>A0ACB6V9A3</accession>
<name>A0ACB6V9A3_9ASCO</name>
<dbReference type="EMBL" id="QVQA01000008">
    <property type="protein sequence ID" value="KAF5101918.1"/>
    <property type="molecule type" value="Genomic_DNA"/>
</dbReference>
<organism evidence="1 2">
    <name type="scientific">Geotrichum galactomycetum</name>
    <dbReference type="NCBI Taxonomy" id="27317"/>
    <lineage>
        <taxon>Eukaryota</taxon>
        <taxon>Fungi</taxon>
        <taxon>Dikarya</taxon>
        <taxon>Ascomycota</taxon>
        <taxon>Saccharomycotina</taxon>
        <taxon>Dipodascomycetes</taxon>
        <taxon>Dipodascales</taxon>
        <taxon>Dipodascaceae</taxon>
        <taxon>Geotrichum</taxon>
    </lineage>
</organism>
<evidence type="ECO:0000313" key="2">
    <source>
        <dbReference type="Proteomes" id="UP000744676"/>
    </source>
</evidence>
<sequence>MEAGGDIPTNFDPSALFSSMPGMGNIPTGGAGANQAAPAPAPVKSRATMIMDLTWTLIHFVSNLVLALYLGLHKSHEIAFNENGDIEATAVGEVPSSARLLWYFATLQLILQSSKFFFEARVPPPPSKIVSLASFLPQPFSSYIIMGVRYVRIVQTILQDFCLLLFIAGIASYFN</sequence>
<proteinExistence type="predicted"/>
<gene>
    <name evidence="1" type="ORF">D0Z00_000573</name>
</gene>